<name>A0A7C3ZJZ2_9CYAN</name>
<evidence type="ECO:0008006" key="4">
    <source>
        <dbReference type="Google" id="ProtNLM"/>
    </source>
</evidence>
<protein>
    <recommendedName>
        <fullName evidence="4">DivIVA domain-containing protein</fullName>
    </recommendedName>
</protein>
<dbReference type="AlphaFoldDB" id="A0A7C3ZJZ2"/>
<comment type="caution">
    <text evidence="3">The sequence shown here is derived from an EMBL/GenBank/DDBJ whole genome shotgun (WGS) entry which is preliminary data.</text>
</comment>
<feature type="coiled-coil region" evidence="1">
    <location>
        <begin position="85"/>
        <end position="166"/>
    </location>
</feature>
<evidence type="ECO:0000256" key="2">
    <source>
        <dbReference type="SAM" id="MobiDB-lite"/>
    </source>
</evidence>
<feature type="region of interest" description="Disordered" evidence="2">
    <location>
        <begin position="1"/>
        <end position="26"/>
    </location>
</feature>
<organism evidence="3">
    <name type="scientific">Planktothricoides sp. SpSt-374</name>
    <dbReference type="NCBI Taxonomy" id="2282167"/>
    <lineage>
        <taxon>Bacteria</taxon>
        <taxon>Bacillati</taxon>
        <taxon>Cyanobacteriota</taxon>
        <taxon>Cyanophyceae</taxon>
        <taxon>Oscillatoriophycideae</taxon>
        <taxon>Oscillatoriales</taxon>
        <taxon>Oscillatoriaceae</taxon>
        <taxon>Planktothricoides</taxon>
    </lineage>
</organism>
<evidence type="ECO:0000313" key="3">
    <source>
        <dbReference type="EMBL" id="HGG00765.1"/>
    </source>
</evidence>
<accession>A0A7C3ZJZ2</accession>
<proteinExistence type="predicted"/>
<dbReference type="EMBL" id="DSPX01000089">
    <property type="protein sequence ID" value="HGG00765.1"/>
    <property type="molecule type" value="Genomic_DNA"/>
</dbReference>
<evidence type="ECO:0000256" key="1">
    <source>
        <dbReference type="SAM" id="Coils"/>
    </source>
</evidence>
<feature type="compositionally biased region" description="Polar residues" evidence="2">
    <location>
        <begin position="14"/>
        <end position="26"/>
    </location>
</feature>
<feature type="compositionally biased region" description="Basic and acidic residues" evidence="2">
    <location>
        <begin position="1"/>
        <end position="11"/>
    </location>
</feature>
<dbReference type="SUPFAM" id="SSF58113">
    <property type="entry name" value="Apolipoprotein A-I"/>
    <property type="match status" value="1"/>
</dbReference>
<reference evidence="3" key="1">
    <citation type="journal article" date="2020" name="mSystems">
        <title>Genome- and Community-Level Interaction Insights into Carbon Utilization and Element Cycling Functions of Hydrothermarchaeota in Hydrothermal Sediment.</title>
        <authorList>
            <person name="Zhou Z."/>
            <person name="Liu Y."/>
            <person name="Xu W."/>
            <person name="Pan J."/>
            <person name="Luo Z.H."/>
            <person name="Li M."/>
        </authorList>
    </citation>
    <scope>NUCLEOTIDE SEQUENCE [LARGE SCALE GENOMIC DNA]</scope>
    <source>
        <strain evidence="3">SpSt-374</strain>
    </source>
</reference>
<sequence>MLRQDAARTEPDITGNSPQGQSTQTELTSLDIQEELNRLEDIVLESPRFFGRTLIDEDRLLEQLDLVRLNLPKAFELVKDIIRQKEEILSQAQDYARDIIELAEQRAAEILDEIGIIRQAKLEAERMRQEVHRECEEAQQETIAEIERLRRQAKQEIDEMRRMALEECEAIQNGADDYADRVLENIEHQLTDMLRTIHNGRNRLAQDTPQNR</sequence>
<keyword evidence="1" id="KW-0175">Coiled coil</keyword>
<gene>
    <name evidence="3" type="ORF">ENR15_08985</name>
</gene>